<sequence length="1958" mass="211854">MNEHLAKLSERVVTVLDLAATNPQTEESKPHSPFPTESVEQAFTHIPDQHLRTSYEQEELNEHPSSPLSVQLGGGASVLRSPPFSRDNLLPELSDSDVDAACAKDQTLADISDAYSDSEAPNLIHPCATTVWVTDTYVEDDGAGGTAQPNVITIKKSGNACQSPTIQSDSAVACVMEKPNMCGDCPNGPPVSLQTRPVRKSVLELYGQPSWWGDGDDNYSYPHTSLLTPKDSDSPMRQMGKPTVRQVTADLQATNRPSTEDFAIRPRAEAFVIEFASPNKTPGDHHKPSSTSGSLSQCIPERIKRGFDERERQKKDREQKREELRRQSVQPTPNKAPKLLRTNSQPTTRRPTTTAKVAGTTRPTPASIRGALQSTRNVQSAGTVRAKPTTTAPLRTTTRSLVPRCAPDSAQVTSAARRALAATNPSSAGTRKSSMRGAASLTPSLTGATPGQRSGVPRVSTTRSGLNARGAVTTGSPTRRKSSTPVTSCITTTTITAKTATTVIRTTQRRSSGCTLTSVNSQRTAPSALDVTKIGSTTKSKQAAIKYGLAVSTVASPSITGTVTSKSNIRSNAATHTKSGTQNGSRSFMSATASSGAKRVSIAETATVQNIAREHCGPPPGNSAKRPVTSTHLRRPPNTTRVSVFGVSRPTAELAGTGMRGAEQLEGSSATQNSELAATVIATMNAYNDPKEYLFYRMFQGAESEDATTDDVFKTLVSQSPPQFQSSDMKVDPEQFDPLLSPSHESQLTNGTDLQDLKNDTHKTTTKALPFPEQRPHINAVCMLVSLSGFLWFERSSNGQPTVIKTEMIPASNSGVSVIHKVPTLLNQPTEYDFSNGRLPQPVKSSSISAATPISQPDISSKSPVQTSKHNVSGRFAWPQVTISESLSTSMLVSTSVTSLAPSQAGTYIIETDDLLSNGNAPLSTGGLEPDSLTPRGSLNDLVEIRETSQTAEGDVGPQSILSTSQPSWTKAKRPDQRTASSVHATDPQSPILSGSSHTAQLGLKHLQVTRHRTWRSKPRTENKNADLLAATPTRDRCTPSTSAWVETCQDDFAVDRTEAPGLTSEALDNSMLVSASVTSLAPSCTGTYVLDMDETLAAQGFPPVVVESREDLLSPTDNHILSLPAFQTKAPIQTFEALTPRASPLNSHLLWDVIETEDCTEDVVLLKSIGRPPDSQTNTLPNEGQAKEATADDESTRVTDEGEETYKSLPNPFHARASTTIDSTVVDLPLRTSKTSTADNRVVVGEPGDLESPTQHTRQSGKQVPSSIRVLTGVDVSDETDTKVSKVDLQPSTGKTALTSQSSARLSGVSVGLPRPERSPSSSISSSTSSGSDASARVRVKSATFGGQCSVKPYGSVDTPVTYHADQMSTYAPLTDIHNCYRALQQSVNYLIQSQNEPFTNTEASHAFALVNSVQTSTLPTVSVHQQLSDIAFQTHCSMSANNRLTSPAAAIWPSDTLTDSLRNALTRRRRHNRRHQSTASLDSALQDTSDHVATGMQVARVPSVQPTSLRKGSSSVLERGPSIHSAAYTCYSNGDHKNHHDDKVIINPETVNRPYTRSFSLSAWNEPNVLVQCESNDETQGNDQRVDTTNNQTVIDSRTFTRRKNTFTIPATTPHTPALDSSIYEAWVASMSAISRGIDTLAQTPLFQTVDAQPPTVTKNEKDSASRLATDHRAERHQPKSELPDSTTGPSSTEPIRSAFVTPLPQRSIGGIQWSSRSSGLRQRQDATKRSSETEYNRTETSAPISSDTGFGDLNETTMQYTLMVDSIRQLSLKLRHCSEKLIRRVSSDNPNAQMYFKGDSRPVSDATLSDRNVPTFTKYALNDALENMHTINEQLKIVDKLLFSEDPRPMGFDRFNSADRSPFTFVPIDPETGSADYHSDRYRADRLNSTKSTPDTSSTRPLYKPMMVIGPPSNTSWMQSSQAFSKQVGEATLTTELRIDNRTTNTAEEEEQEYY</sequence>
<name>A0A8S9YYU4_9TREM</name>
<feature type="compositionally biased region" description="Basic and acidic residues" evidence="1">
    <location>
        <begin position="1661"/>
        <end position="1685"/>
    </location>
</feature>
<feature type="region of interest" description="Disordered" evidence="1">
    <location>
        <begin position="55"/>
        <end position="77"/>
    </location>
</feature>
<feature type="region of interest" description="Disordered" evidence="1">
    <location>
        <begin position="418"/>
        <end position="487"/>
    </location>
</feature>
<feature type="compositionally biased region" description="Polar residues" evidence="1">
    <location>
        <begin position="1291"/>
        <end position="1306"/>
    </location>
</feature>
<dbReference type="Proteomes" id="UP000822476">
    <property type="component" value="Unassembled WGS sequence"/>
</dbReference>
<feature type="region of interest" description="Disordered" evidence="1">
    <location>
        <begin position="613"/>
        <end position="642"/>
    </location>
</feature>
<feature type="region of interest" description="Disordered" evidence="1">
    <location>
        <begin position="570"/>
        <end position="589"/>
    </location>
</feature>
<feature type="compositionally biased region" description="Low complexity" evidence="1">
    <location>
        <begin position="1320"/>
        <end position="1336"/>
    </location>
</feature>
<feature type="region of interest" description="Disordered" evidence="1">
    <location>
        <begin position="1169"/>
        <end position="1216"/>
    </location>
</feature>
<feature type="compositionally biased region" description="Polar residues" evidence="1">
    <location>
        <begin position="341"/>
        <end position="355"/>
    </location>
</feature>
<feature type="compositionally biased region" description="Polar residues" evidence="1">
    <location>
        <begin position="1686"/>
        <end position="1697"/>
    </location>
</feature>
<feature type="compositionally biased region" description="Polar residues" evidence="1">
    <location>
        <begin position="843"/>
        <end position="868"/>
    </location>
</feature>
<feature type="region of interest" description="Disordered" evidence="1">
    <location>
        <begin position="720"/>
        <end position="758"/>
    </location>
</feature>
<gene>
    <name evidence="2" type="ORF">EG68_02106</name>
</gene>
<organism evidence="2 3">
    <name type="scientific">Paragonimus skrjabini miyazakii</name>
    <dbReference type="NCBI Taxonomy" id="59628"/>
    <lineage>
        <taxon>Eukaryota</taxon>
        <taxon>Metazoa</taxon>
        <taxon>Spiralia</taxon>
        <taxon>Lophotrochozoa</taxon>
        <taxon>Platyhelminthes</taxon>
        <taxon>Trematoda</taxon>
        <taxon>Digenea</taxon>
        <taxon>Plagiorchiida</taxon>
        <taxon>Troglotremata</taxon>
        <taxon>Troglotrematidae</taxon>
        <taxon>Paragonimus</taxon>
    </lineage>
</organism>
<evidence type="ECO:0000313" key="3">
    <source>
        <dbReference type="Proteomes" id="UP000822476"/>
    </source>
</evidence>
<feature type="compositionally biased region" description="Basic and acidic residues" evidence="1">
    <location>
        <begin position="1186"/>
        <end position="1207"/>
    </location>
</feature>
<feature type="compositionally biased region" description="Polar residues" evidence="1">
    <location>
        <begin position="1715"/>
        <end position="1724"/>
    </location>
</feature>
<accession>A0A8S9YYU4</accession>
<dbReference type="EMBL" id="JTDE01000810">
    <property type="protein sequence ID" value="KAF7260305.1"/>
    <property type="molecule type" value="Genomic_DNA"/>
</dbReference>
<evidence type="ECO:0000313" key="2">
    <source>
        <dbReference type="EMBL" id="KAF7260305.1"/>
    </source>
</evidence>
<feature type="region of interest" description="Disordered" evidence="1">
    <location>
        <begin position="1238"/>
        <end position="1336"/>
    </location>
</feature>
<feature type="region of interest" description="Disordered" evidence="1">
    <location>
        <begin position="1654"/>
        <end position="1753"/>
    </location>
</feature>
<feature type="compositionally biased region" description="Basic and acidic residues" evidence="1">
    <location>
        <begin position="1725"/>
        <end position="1740"/>
    </location>
</feature>
<keyword evidence="3" id="KW-1185">Reference proteome</keyword>
<feature type="compositionally biased region" description="Polar residues" evidence="1">
    <location>
        <begin position="423"/>
        <end position="432"/>
    </location>
</feature>
<feature type="compositionally biased region" description="Polar residues" evidence="1">
    <location>
        <begin position="1253"/>
        <end position="1267"/>
    </location>
</feature>
<proteinExistence type="predicted"/>
<feature type="region of interest" description="Disordered" evidence="1">
    <location>
        <begin position="836"/>
        <end position="868"/>
    </location>
</feature>
<feature type="compositionally biased region" description="Polar residues" evidence="1">
    <location>
        <begin position="978"/>
        <end position="997"/>
    </location>
</feature>
<feature type="compositionally biased region" description="Polar residues" evidence="1">
    <location>
        <begin position="960"/>
        <end position="969"/>
    </location>
</feature>
<comment type="caution">
    <text evidence="2">The sequence shown here is derived from an EMBL/GenBank/DDBJ whole genome shotgun (WGS) entry which is preliminary data.</text>
</comment>
<feature type="compositionally biased region" description="Polar residues" evidence="1">
    <location>
        <begin position="743"/>
        <end position="753"/>
    </location>
</feature>
<feature type="compositionally biased region" description="Polar residues" evidence="1">
    <location>
        <begin position="1741"/>
        <end position="1753"/>
    </location>
</feature>
<dbReference type="OrthoDB" id="444265at2759"/>
<feature type="compositionally biased region" description="Basic and acidic residues" evidence="1">
    <location>
        <begin position="301"/>
        <end position="326"/>
    </location>
</feature>
<feature type="region of interest" description="Disordered" evidence="1">
    <location>
        <begin position="277"/>
        <end position="367"/>
    </location>
</feature>
<protein>
    <submittedName>
        <fullName evidence="2">Uncharacterized protein</fullName>
    </submittedName>
</protein>
<feature type="region of interest" description="Disordered" evidence="1">
    <location>
        <begin position="1869"/>
        <end position="1908"/>
    </location>
</feature>
<feature type="compositionally biased region" description="Polar residues" evidence="1">
    <location>
        <begin position="1892"/>
        <end position="1903"/>
    </location>
</feature>
<evidence type="ECO:0000256" key="1">
    <source>
        <dbReference type="SAM" id="MobiDB-lite"/>
    </source>
</evidence>
<feature type="compositionally biased region" description="Basic and acidic residues" evidence="1">
    <location>
        <begin position="1880"/>
        <end position="1891"/>
    </location>
</feature>
<feature type="compositionally biased region" description="Polar residues" evidence="1">
    <location>
        <begin position="441"/>
        <end position="452"/>
    </location>
</feature>
<reference evidence="2" key="1">
    <citation type="submission" date="2019-07" db="EMBL/GenBank/DDBJ databases">
        <title>Annotation for the trematode Paragonimus miyazaki's.</title>
        <authorList>
            <person name="Choi Y.-J."/>
        </authorList>
    </citation>
    <scope>NUCLEOTIDE SEQUENCE</scope>
    <source>
        <strain evidence="2">Japan</strain>
    </source>
</reference>
<feature type="region of interest" description="Disordered" evidence="1">
    <location>
        <begin position="949"/>
        <end position="997"/>
    </location>
</feature>